<keyword evidence="3 6" id="KW-0521">NADP</keyword>
<feature type="binding site" evidence="6">
    <location>
        <begin position="77"/>
        <end position="78"/>
    </location>
    <ligand>
        <name>NAD(+)</name>
        <dbReference type="ChEBI" id="CHEBI:57540"/>
    </ligand>
</feature>
<comment type="subcellular location">
    <subcellularLocation>
        <location evidence="6">Cytoplasm</location>
    </subcellularLocation>
</comment>
<dbReference type="InterPro" id="IPR017437">
    <property type="entry name" value="ATP-NAD_kinase_PpnK-typ_C"/>
</dbReference>
<reference evidence="7 8" key="1">
    <citation type="submission" date="2019-04" db="EMBL/GenBank/DDBJ databases">
        <authorList>
            <person name="Van Vliet M D."/>
        </authorList>
    </citation>
    <scope>NUCLEOTIDE SEQUENCE [LARGE SCALE GENOMIC DNA]</scope>
    <source>
        <strain evidence="7 8">F1</strain>
    </source>
</reference>
<feature type="binding site" evidence="6">
    <location>
        <begin position="192"/>
        <end position="197"/>
    </location>
    <ligand>
        <name>NAD(+)</name>
        <dbReference type="ChEBI" id="CHEBI:57540"/>
    </ligand>
</feature>
<dbReference type="Pfam" id="PF01513">
    <property type="entry name" value="NAD_kinase"/>
    <property type="match status" value="1"/>
</dbReference>
<evidence type="ECO:0000256" key="3">
    <source>
        <dbReference type="ARBA" id="ARBA00022857"/>
    </source>
</evidence>
<keyword evidence="6" id="KW-0547">Nucleotide-binding</keyword>
<dbReference type="InterPro" id="IPR016064">
    <property type="entry name" value="NAD/diacylglycerol_kinase_sf"/>
</dbReference>
<dbReference type="GO" id="GO:0006741">
    <property type="term" value="P:NADP+ biosynthetic process"/>
    <property type="evidence" value="ECO:0007669"/>
    <property type="project" value="UniProtKB-UniRule"/>
</dbReference>
<dbReference type="Pfam" id="PF20143">
    <property type="entry name" value="NAD_kinase_C"/>
    <property type="match status" value="1"/>
</dbReference>
<dbReference type="InterPro" id="IPR017438">
    <property type="entry name" value="ATP-NAD_kinase_N"/>
</dbReference>
<evidence type="ECO:0000256" key="1">
    <source>
        <dbReference type="ARBA" id="ARBA00022679"/>
    </source>
</evidence>
<evidence type="ECO:0000313" key="8">
    <source>
        <dbReference type="Proteomes" id="UP000366872"/>
    </source>
</evidence>
<comment type="cofactor">
    <cofactor evidence="6">
        <name>a divalent metal cation</name>
        <dbReference type="ChEBI" id="CHEBI:60240"/>
    </cofactor>
</comment>
<protein>
    <recommendedName>
        <fullName evidence="6">NAD kinase</fullName>
        <ecNumber evidence="6">2.7.1.23</ecNumber>
    </recommendedName>
    <alternativeName>
        <fullName evidence="6">ATP-dependent NAD kinase</fullName>
    </alternativeName>
</protein>
<keyword evidence="6" id="KW-0963">Cytoplasm</keyword>
<dbReference type="GO" id="GO:0005737">
    <property type="term" value="C:cytoplasm"/>
    <property type="evidence" value="ECO:0007669"/>
    <property type="project" value="UniProtKB-SubCell"/>
</dbReference>
<keyword evidence="6" id="KW-0067">ATP-binding</keyword>
<dbReference type="GO" id="GO:0051287">
    <property type="term" value="F:NAD binding"/>
    <property type="evidence" value="ECO:0007669"/>
    <property type="project" value="UniProtKB-ARBA"/>
</dbReference>
<feature type="binding site" evidence="6">
    <location>
        <position position="251"/>
    </location>
    <ligand>
        <name>NAD(+)</name>
        <dbReference type="ChEBI" id="CHEBI:57540"/>
    </ligand>
</feature>
<dbReference type="GO" id="GO:0019674">
    <property type="term" value="P:NAD+ metabolic process"/>
    <property type="evidence" value="ECO:0007669"/>
    <property type="project" value="InterPro"/>
</dbReference>
<dbReference type="Proteomes" id="UP000366872">
    <property type="component" value="Unassembled WGS sequence"/>
</dbReference>
<keyword evidence="1 6" id="KW-0808">Transferase</keyword>
<dbReference type="GO" id="GO:0046872">
    <property type="term" value="F:metal ion binding"/>
    <property type="evidence" value="ECO:0007669"/>
    <property type="project" value="UniProtKB-UniRule"/>
</dbReference>
<dbReference type="GO" id="GO:0005524">
    <property type="term" value="F:ATP binding"/>
    <property type="evidence" value="ECO:0007669"/>
    <property type="project" value="UniProtKB-KW"/>
</dbReference>
<evidence type="ECO:0000313" key="7">
    <source>
        <dbReference type="EMBL" id="VGO11600.1"/>
    </source>
</evidence>
<sequence>MADGGIYTAAMKKIGIIVNTKRPRAAHILGELRRMAESHGFQLYAEDAAMAKTLGAELLPASAFGGKVDVALALGGDGTVLYTARAMHGSEVPIMGINLGSLGFLTSVGDTDIPSALDAIANKTFKVSGRDVAECRIFQNGAPVGEERALNDVVLGWGASSRIVTLKLSINGEAVGSFMCDGMMVSTPTGSTGHSLSAGGPILHPGVGGFGINVICPHTLSSRPLVVPNSSLIEVEVVSAAKELILSIDGQDEFKVEQGGRLEIRRSPHQVRFLQLEGHSYFSVLAQKLHWRGSSL</sequence>
<keyword evidence="4 6" id="KW-0520">NAD</keyword>
<dbReference type="HAMAP" id="MF_00361">
    <property type="entry name" value="NAD_kinase"/>
    <property type="match status" value="1"/>
</dbReference>
<accession>A0A6C2TVD9</accession>
<dbReference type="EMBL" id="CAAHFG010000001">
    <property type="protein sequence ID" value="VGO11600.1"/>
    <property type="molecule type" value="Genomic_DNA"/>
</dbReference>
<comment type="function">
    <text evidence="6">Involved in the regulation of the intracellular balance of NAD and NADP, and is a key enzyme in the biosynthesis of NADP. Catalyzes specifically the phosphorylation on 2'-hydroxyl of the adenosine moiety of NAD to yield NADP.</text>
</comment>
<name>A0A6C2TVD9_PONDE</name>
<dbReference type="Gene3D" id="3.40.50.10330">
    <property type="entry name" value="Probable inorganic polyphosphate/atp-NAD kinase, domain 1"/>
    <property type="match status" value="1"/>
</dbReference>
<evidence type="ECO:0000256" key="5">
    <source>
        <dbReference type="ARBA" id="ARBA00047925"/>
    </source>
</evidence>
<dbReference type="EC" id="2.7.1.23" evidence="6"/>
<gene>
    <name evidence="6 7" type="primary">nadK</name>
    <name evidence="7" type="ORF">PDESU_00145</name>
</gene>
<organism evidence="7 8">
    <name type="scientific">Pontiella desulfatans</name>
    <dbReference type="NCBI Taxonomy" id="2750659"/>
    <lineage>
        <taxon>Bacteria</taxon>
        <taxon>Pseudomonadati</taxon>
        <taxon>Kiritimatiellota</taxon>
        <taxon>Kiritimatiellia</taxon>
        <taxon>Kiritimatiellales</taxon>
        <taxon>Pontiellaceae</taxon>
        <taxon>Pontiella</taxon>
    </lineage>
</organism>
<dbReference type="Gene3D" id="2.60.200.30">
    <property type="entry name" value="Probable inorganic polyphosphate/atp-NAD kinase, domain 2"/>
    <property type="match status" value="1"/>
</dbReference>
<evidence type="ECO:0000256" key="6">
    <source>
        <dbReference type="HAMAP-Rule" id="MF_00361"/>
    </source>
</evidence>
<dbReference type="SUPFAM" id="SSF111331">
    <property type="entry name" value="NAD kinase/diacylglycerol kinase-like"/>
    <property type="match status" value="1"/>
</dbReference>
<dbReference type="PANTHER" id="PTHR20275:SF0">
    <property type="entry name" value="NAD KINASE"/>
    <property type="match status" value="1"/>
</dbReference>
<evidence type="ECO:0000256" key="4">
    <source>
        <dbReference type="ARBA" id="ARBA00023027"/>
    </source>
</evidence>
<dbReference type="AlphaFoldDB" id="A0A6C2TVD9"/>
<dbReference type="GO" id="GO:0003951">
    <property type="term" value="F:NAD+ kinase activity"/>
    <property type="evidence" value="ECO:0007669"/>
    <property type="project" value="UniProtKB-UniRule"/>
</dbReference>
<keyword evidence="8" id="KW-1185">Reference proteome</keyword>
<feature type="binding site" evidence="6">
    <location>
        <begin position="151"/>
        <end position="152"/>
    </location>
    <ligand>
        <name>NAD(+)</name>
        <dbReference type="ChEBI" id="CHEBI:57540"/>
    </ligand>
</feature>
<keyword evidence="2 6" id="KW-0418">Kinase</keyword>
<proteinExistence type="inferred from homology"/>
<feature type="binding site" evidence="6">
    <location>
        <position position="181"/>
    </location>
    <ligand>
        <name>NAD(+)</name>
        <dbReference type="ChEBI" id="CHEBI:57540"/>
    </ligand>
</feature>
<feature type="binding site" evidence="6">
    <location>
        <position position="162"/>
    </location>
    <ligand>
        <name>NAD(+)</name>
        <dbReference type="ChEBI" id="CHEBI:57540"/>
    </ligand>
</feature>
<comment type="catalytic activity">
    <reaction evidence="5 6">
        <text>NAD(+) + ATP = ADP + NADP(+) + H(+)</text>
        <dbReference type="Rhea" id="RHEA:18629"/>
        <dbReference type="ChEBI" id="CHEBI:15378"/>
        <dbReference type="ChEBI" id="CHEBI:30616"/>
        <dbReference type="ChEBI" id="CHEBI:57540"/>
        <dbReference type="ChEBI" id="CHEBI:58349"/>
        <dbReference type="ChEBI" id="CHEBI:456216"/>
        <dbReference type="EC" id="2.7.1.23"/>
    </reaction>
</comment>
<comment type="similarity">
    <text evidence="6">Belongs to the NAD kinase family.</text>
</comment>
<evidence type="ECO:0000256" key="2">
    <source>
        <dbReference type="ARBA" id="ARBA00022777"/>
    </source>
</evidence>
<feature type="active site" description="Proton acceptor" evidence="6">
    <location>
        <position position="77"/>
    </location>
</feature>
<dbReference type="InterPro" id="IPR002504">
    <property type="entry name" value="NADK"/>
</dbReference>
<comment type="caution">
    <text evidence="6">Lacks conserved residue(s) required for the propagation of feature annotation.</text>
</comment>
<dbReference type="PANTHER" id="PTHR20275">
    <property type="entry name" value="NAD KINASE"/>
    <property type="match status" value="1"/>
</dbReference>